<dbReference type="EMBL" id="MPUH01000333">
    <property type="protein sequence ID" value="OMJ82637.1"/>
    <property type="molecule type" value="Genomic_DNA"/>
</dbReference>
<dbReference type="PROSITE" id="PS50222">
    <property type="entry name" value="EF_HAND_2"/>
    <property type="match status" value="1"/>
</dbReference>
<dbReference type="InterPro" id="IPR002048">
    <property type="entry name" value="EF_hand_dom"/>
</dbReference>
<evidence type="ECO:0000313" key="3">
    <source>
        <dbReference type="EMBL" id="OMJ82637.1"/>
    </source>
</evidence>
<proteinExistence type="predicted"/>
<feature type="region of interest" description="Disordered" evidence="1">
    <location>
        <begin position="184"/>
        <end position="203"/>
    </location>
</feature>
<gene>
    <name evidence="3" type="ORF">SteCoe_16618</name>
</gene>
<reference evidence="3 4" key="1">
    <citation type="submission" date="2016-11" db="EMBL/GenBank/DDBJ databases">
        <title>The macronuclear genome of Stentor coeruleus: a giant cell with tiny introns.</title>
        <authorList>
            <person name="Slabodnick M."/>
            <person name="Ruby J.G."/>
            <person name="Reiff S.B."/>
            <person name="Swart E.C."/>
            <person name="Gosai S."/>
            <person name="Prabakaran S."/>
            <person name="Witkowska E."/>
            <person name="Larue G.E."/>
            <person name="Fisher S."/>
            <person name="Freeman R.M."/>
            <person name="Gunawardena J."/>
            <person name="Chu W."/>
            <person name="Stover N.A."/>
            <person name="Gregory B.D."/>
            <person name="Nowacki M."/>
            <person name="Derisi J."/>
            <person name="Roy S.W."/>
            <person name="Marshall W.F."/>
            <person name="Sood P."/>
        </authorList>
    </citation>
    <scope>NUCLEOTIDE SEQUENCE [LARGE SCALE GENOMIC DNA]</scope>
    <source>
        <strain evidence="3">WM001</strain>
    </source>
</reference>
<dbReference type="InterPro" id="IPR011992">
    <property type="entry name" value="EF-hand-dom_pair"/>
</dbReference>
<evidence type="ECO:0000313" key="4">
    <source>
        <dbReference type="Proteomes" id="UP000187209"/>
    </source>
</evidence>
<feature type="compositionally biased region" description="Basic residues" evidence="1">
    <location>
        <begin position="187"/>
        <end position="203"/>
    </location>
</feature>
<dbReference type="GO" id="GO:0005509">
    <property type="term" value="F:calcium ion binding"/>
    <property type="evidence" value="ECO:0007669"/>
    <property type="project" value="InterPro"/>
</dbReference>
<comment type="caution">
    <text evidence="3">The sequence shown here is derived from an EMBL/GenBank/DDBJ whole genome shotgun (WGS) entry which is preliminary data.</text>
</comment>
<feature type="region of interest" description="Disordered" evidence="1">
    <location>
        <begin position="137"/>
        <end position="158"/>
    </location>
</feature>
<dbReference type="Proteomes" id="UP000187209">
    <property type="component" value="Unassembled WGS sequence"/>
</dbReference>
<accession>A0A1R2C0X5</accession>
<organism evidence="3 4">
    <name type="scientific">Stentor coeruleus</name>
    <dbReference type="NCBI Taxonomy" id="5963"/>
    <lineage>
        <taxon>Eukaryota</taxon>
        <taxon>Sar</taxon>
        <taxon>Alveolata</taxon>
        <taxon>Ciliophora</taxon>
        <taxon>Postciliodesmatophora</taxon>
        <taxon>Heterotrichea</taxon>
        <taxon>Heterotrichida</taxon>
        <taxon>Stentoridae</taxon>
        <taxon>Stentor</taxon>
    </lineage>
</organism>
<dbReference type="SUPFAM" id="SSF47473">
    <property type="entry name" value="EF-hand"/>
    <property type="match status" value="1"/>
</dbReference>
<sequence length="647" mass="76198">MEAYSLRPLSFSSHHERSKTAYDTNNLQANLYEIKEESEWGFSENRSIAITPSPSIPKKAYLKKRCRTYTDQPPLSSDPIVADFQKFFTVLQKHLNIYNAFIEKAIENKILKSIELKASDYYYKYIHFTKNPNQLSRTTPFLDSRKSKRDSSVSSNQSENFNVYDKNAKVRLFSILQKNTPIVSMKKDKKKRPNSKKRKAMSSKRVVLNKKKQKLVGIFQSMCGMPNSTLKSCRLTNYLFKCYLQKKFPVEMAEAMSKHFDFKSANFEDFCLEMDRFILSSEERHFALCFDAFDFNKDKYICFQDTYTAIELRKDNIYDSDLIMIQEMFGMKVSGKIPQKKAEPRKGRRMSVMSLSSELSAYEEEMKEKKIPYVHPDKPEALTFDDFQRIEFKTKPQLLCNFFKHICNFDIEKFQEVLTPIIKSRKQSQDIIIERSQSEEPHIIEEYDPKTLYYKELEDAMGLFSIHETADLLKKFEILRDKSSPDFKTISKASMIENWPKLFGAKCDYISERYYKFFAGLKYVDVTKARFLKMIHSLTEDDLRPKIFAFEFYDERADGKITADEIYKFEQSLPVNTLIYEECYVIVNEFLASIFGKKLKPMPFIEFSYFNELIDSSLFYVEFMRVVKTPLDELVKQANTAWTMISL</sequence>
<name>A0A1R2C0X5_9CILI</name>
<evidence type="ECO:0000259" key="2">
    <source>
        <dbReference type="PROSITE" id="PS50222"/>
    </source>
</evidence>
<evidence type="ECO:0000256" key="1">
    <source>
        <dbReference type="SAM" id="MobiDB-lite"/>
    </source>
</evidence>
<dbReference type="AlphaFoldDB" id="A0A1R2C0X5"/>
<protein>
    <recommendedName>
        <fullName evidence="2">EF-hand domain-containing protein</fullName>
    </recommendedName>
</protein>
<keyword evidence="4" id="KW-1185">Reference proteome</keyword>
<feature type="domain" description="EF-hand" evidence="2">
    <location>
        <begin position="281"/>
        <end position="316"/>
    </location>
</feature>
<dbReference type="OrthoDB" id="321305at2759"/>